<keyword evidence="1 6" id="KW-0004">4Fe-4S</keyword>
<evidence type="ECO:0000256" key="1">
    <source>
        <dbReference type="ARBA" id="ARBA00022485"/>
    </source>
</evidence>
<feature type="binding site" evidence="6">
    <location>
        <position position="77"/>
    </location>
    <ligand>
        <name>[4Fe-4S] cluster</name>
        <dbReference type="ChEBI" id="CHEBI:49883"/>
        <label>2</label>
    </ligand>
</feature>
<dbReference type="HAMAP" id="MF_02201">
    <property type="entry name" value="NapF"/>
    <property type="match status" value="1"/>
</dbReference>
<sequence length="169" mass="18090">MSDGVNLSRRHLLRGHLKAAAPAVQLPWSLPWPEFVADCSRCGDCLSACPEQIIIKGDGGFPALDLGLGECSFCGDCASACQEPLFRPRDQRPWDYIAQITEGCLANGQVYCQRCQDSCEARAIRFIPVLGRVPTPSVDADLCTGCGACVGDCPVGSIKVASPAHKEHE</sequence>
<feature type="binding site" evidence="6">
    <location>
        <position position="143"/>
    </location>
    <ligand>
        <name>[4Fe-4S] cluster</name>
        <dbReference type="ChEBI" id="CHEBI:49883"/>
        <label>3</label>
    </ligand>
</feature>
<name>A0ABW9GSD7_9GAMM</name>
<feature type="binding site" evidence="6">
    <location>
        <position position="71"/>
    </location>
    <ligand>
        <name>[4Fe-4S] cluster</name>
        <dbReference type="ChEBI" id="CHEBI:49883"/>
        <label>2</label>
    </ligand>
</feature>
<organism evidence="8 9">
    <name type="scientific">Aeromonas bivalvium</name>
    <dbReference type="NCBI Taxonomy" id="440079"/>
    <lineage>
        <taxon>Bacteria</taxon>
        <taxon>Pseudomonadati</taxon>
        <taxon>Pseudomonadota</taxon>
        <taxon>Gammaproteobacteria</taxon>
        <taxon>Aeromonadales</taxon>
        <taxon>Aeromonadaceae</taxon>
        <taxon>Aeromonas</taxon>
    </lineage>
</organism>
<feature type="binding site" evidence="6">
    <location>
        <position position="153"/>
    </location>
    <ligand>
        <name>[4Fe-4S] cluster</name>
        <dbReference type="ChEBI" id="CHEBI:49883"/>
        <label>3</label>
    </ligand>
</feature>
<dbReference type="PANTHER" id="PTHR24960:SF46">
    <property type="entry name" value="FERREDOXIN-TYPE PROTEIN NAPF"/>
    <property type="match status" value="1"/>
</dbReference>
<feature type="domain" description="4Fe-4S ferredoxin-type" evidence="7">
    <location>
        <begin position="134"/>
        <end position="163"/>
    </location>
</feature>
<evidence type="ECO:0000259" key="7">
    <source>
        <dbReference type="PROSITE" id="PS51379"/>
    </source>
</evidence>
<comment type="function">
    <text evidence="6">Could be involved in the maturation of NapA, the catalytic subunit of the periplasmic nitrate reductase, before its export into the periplasm.</text>
</comment>
<keyword evidence="3 6" id="KW-0677">Repeat</keyword>
<evidence type="ECO:0000313" key="9">
    <source>
        <dbReference type="Proteomes" id="UP001630969"/>
    </source>
</evidence>
<dbReference type="CDD" id="cd10564">
    <property type="entry name" value="NapF_like"/>
    <property type="match status" value="1"/>
</dbReference>
<dbReference type="InterPro" id="IPR017900">
    <property type="entry name" value="4Fe4S_Fe_S_CS"/>
</dbReference>
<feature type="binding site" evidence="6">
    <location>
        <position position="81"/>
    </location>
    <ligand>
        <name>[4Fe-4S] cluster</name>
        <dbReference type="ChEBI" id="CHEBI:49883"/>
        <label>2</label>
    </ligand>
</feature>
<evidence type="ECO:0000256" key="2">
    <source>
        <dbReference type="ARBA" id="ARBA00022723"/>
    </source>
</evidence>
<protein>
    <recommendedName>
        <fullName evidence="6">Ferredoxin-type protein NapF</fullName>
    </recommendedName>
</protein>
<comment type="caution">
    <text evidence="8">The sequence shown here is derived from an EMBL/GenBank/DDBJ whole genome shotgun (WGS) entry which is preliminary data.</text>
</comment>
<keyword evidence="9" id="KW-1185">Reference proteome</keyword>
<comment type="subcellular location">
    <subcellularLocation>
        <location evidence="6">Cytoplasm</location>
    </subcellularLocation>
</comment>
<evidence type="ECO:0000256" key="4">
    <source>
        <dbReference type="ARBA" id="ARBA00023004"/>
    </source>
</evidence>
<comment type="similarity">
    <text evidence="6">Belongs to the NapF family.</text>
</comment>
<feature type="binding site" evidence="6">
    <location>
        <position position="146"/>
    </location>
    <ligand>
        <name>[4Fe-4S] cluster</name>
        <dbReference type="ChEBI" id="CHEBI:49883"/>
        <label>3</label>
    </ligand>
</feature>
<dbReference type="PROSITE" id="PS00198">
    <property type="entry name" value="4FE4S_FER_1"/>
    <property type="match status" value="1"/>
</dbReference>
<accession>A0ABW9GSD7</accession>
<dbReference type="Pfam" id="PF12838">
    <property type="entry name" value="Fer4_7"/>
    <property type="match status" value="2"/>
</dbReference>
<dbReference type="InterPro" id="IPR004496">
    <property type="entry name" value="NapF"/>
</dbReference>
<dbReference type="GeneID" id="97220790"/>
<feature type="binding site" evidence="6">
    <location>
        <position position="45"/>
    </location>
    <ligand>
        <name>[4Fe-4S] cluster</name>
        <dbReference type="ChEBI" id="CHEBI:49883"/>
        <label>1</label>
    </ligand>
</feature>
<dbReference type="PANTHER" id="PTHR24960">
    <property type="entry name" value="PHOTOSYSTEM I IRON-SULFUR CENTER-RELATED"/>
    <property type="match status" value="1"/>
</dbReference>
<feature type="binding site" evidence="6">
    <location>
        <position position="42"/>
    </location>
    <ligand>
        <name>[4Fe-4S] cluster</name>
        <dbReference type="ChEBI" id="CHEBI:49883"/>
        <label>1</label>
    </ligand>
</feature>
<comment type="cofactor">
    <cofactor evidence="6">
        <name>[4Fe-4S] cluster</name>
        <dbReference type="ChEBI" id="CHEBI:49883"/>
    </cofactor>
</comment>
<evidence type="ECO:0000256" key="5">
    <source>
        <dbReference type="ARBA" id="ARBA00023014"/>
    </source>
</evidence>
<feature type="binding site" evidence="6">
    <location>
        <position position="39"/>
    </location>
    <ligand>
        <name>[4Fe-4S] cluster</name>
        <dbReference type="ChEBI" id="CHEBI:49883"/>
        <label>1</label>
    </ligand>
</feature>
<feature type="binding site" evidence="6">
    <location>
        <position position="74"/>
    </location>
    <ligand>
        <name>[4Fe-4S] cluster</name>
        <dbReference type="ChEBI" id="CHEBI:49883"/>
        <label>2</label>
    </ligand>
</feature>
<dbReference type="Proteomes" id="UP001630969">
    <property type="component" value="Unassembled WGS sequence"/>
</dbReference>
<dbReference type="PROSITE" id="PS51379">
    <property type="entry name" value="4FE4S_FER_2"/>
    <property type="match status" value="3"/>
</dbReference>
<dbReference type="RefSeq" id="WP_408774377.1">
    <property type="nucleotide sequence ID" value="NZ_JBGWZZ010000005.1"/>
</dbReference>
<feature type="domain" description="4Fe-4S ferredoxin-type" evidence="7">
    <location>
        <begin position="60"/>
        <end position="91"/>
    </location>
</feature>
<feature type="binding site" evidence="6">
    <location>
        <position position="149"/>
    </location>
    <ligand>
        <name>[4Fe-4S] cluster</name>
        <dbReference type="ChEBI" id="CHEBI:49883"/>
        <label>3</label>
    </ligand>
</feature>
<dbReference type="NCBIfam" id="TIGR00402">
    <property type="entry name" value="napF"/>
    <property type="match status" value="1"/>
</dbReference>
<evidence type="ECO:0000313" key="8">
    <source>
        <dbReference type="EMBL" id="MFM4893544.1"/>
    </source>
</evidence>
<proteinExistence type="inferred from homology"/>
<keyword evidence="4 6" id="KW-0408">Iron</keyword>
<feature type="domain" description="4Fe-4S ferredoxin-type" evidence="7">
    <location>
        <begin position="31"/>
        <end position="59"/>
    </location>
</feature>
<keyword evidence="2 6" id="KW-0479">Metal-binding</keyword>
<reference evidence="8 9" key="1">
    <citation type="submission" date="2024-09" db="EMBL/GenBank/DDBJ databases">
        <title>Aeromonas strains Genome sequencing and assembly.</title>
        <authorList>
            <person name="Hu X."/>
            <person name="Tang B."/>
        </authorList>
    </citation>
    <scope>NUCLEOTIDE SEQUENCE [LARGE SCALE GENOMIC DNA]</scope>
    <source>
        <strain evidence="8 9">NB23SCDHY001</strain>
    </source>
</reference>
<keyword evidence="6" id="KW-0963">Cytoplasm</keyword>
<dbReference type="InterPro" id="IPR017896">
    <property type="entry name" value="4Fe4S_Fe-S-bd"/>
</dbReference>
<comment type="subunit">
    <text evidence="6">Interacts with the cytoplasmic NapA precursor.</text>
</comment>
<gene>
    <name evidence="6 8" type="primary">napF</name>
    <name evidence="8" type="ORF">ACEUDJ_11785</name>
</gene>
<dbReference type="SUPFAM" id="SSF54862">
    <property type="entry name" value="4Fe-4S ferredoxins"/>
    <property type="match status" value="1"/>
</dbReference>
<evidence type="ECO:0000256" key="3">
    <source>
        <dbReference type="ARBA" id="ARBA00022737"/>
    </source>
</evidence>
<dbReference type="Gene3D" id="3.30.70.20">
    <property type="match status" value="2"/>
</dbReference>
<feature type="binding site" evidence="6">
    <location>
        <position position="49"/>
    </location>
    <ligand>
        <name>[4Fe-4S] cluster</name>
        <dbReference type="ChEBI" id="CHEBI:49883"/>
        <label>1</label>
    </ligand>
</feature>
<evidence type="ECO:0000256" key="6">
    <source>
        <dbReference type="HAMAP-Rule" id="MF_02201"/>
    </source>
</evidence>
<dbReference type="InterPro" id="IPR050157">
    <property type="entry name" value="PSI_iron-sulfur_center"/>
</dbReference>
<dbReference type="EMBL" id="JBGXBU010000004">
    <property type="protein sequence ID" value="MFM4893544.1"/>
    <property type="molecule type" value="Genomic_DNA"/>
</dbReference>
<keyword evidence="5 6" id="KW-0411">Iron-sulfur</keyword>